<dbReference type="Proteomes" id="UP000740883">
    <property type="component" value="Unassembled WGS sequence"/>
</dbReference>
<keyword evidence="2" id="KW-1185">Reference proteome</keyword>
<name>A0A9P6GY72_9MICR</name>
<protein>
    <submittedName>
        <fullName evidence="1">Uncharacterized protein</fullName>
    </submittedName>
</protein>
<sequence>MIPGHINRSRHQGTVKSACDTSIAITSQLKNESLKLMGMDIEFSPLVTNSEPRYIILSADVIRNPLELLWKAKQPLCKHIVVTSAREENSIDENLIFNKHAELFRDEIDGSRACTVIKHKILTEEHTPIYARTGRVPIHYEQAIHEEIQKNLRLGTIKHSNSR</sequence>
<proteinExistence type="predicted"/>
<dbReference type="EMBL" id="SBJO01000529">
    <property type="protein sequence ID" value="KAF9760763.1"/>
    <property type="molecule type" value="Genomic_DNA"/>
</dbReference>
<gene>
    <name evidence="1" type="ORF">NGRA_3033</name>
</gene>
<reference evidence="1 2" key="1">
    <citation type="journal article" date="2020" name="Genome Biol. Evol.">
        <title>Comparative genomics of strictly vertically transmitted, feminizing microsporidia endosymbionts of amphipod crustaceans.</title>
        <authorList>
            <person name="Cormier A."/>
            <person name="Chebbi M.A."/>
            <person name="Giraud I."/>
            <person name="Wattier R."/>
            <person name="Teixeira M."/>
            <person name="Gilbert C."/>
            <person name="Rigaud T."/>
            <person name="Cordaux R."/>
        </authorList>
    </citation>
    <scope>NUCLEOTIDE SEQUENCE [LARGE SCALE GENOMIC DNA]</scope>
    <source>
        <strain evidence="1 2">Ou3-Ou53</strain>
    </source>
</reference>
<evidence type="ECO:0000313" key="2">
    <source>
        <dbReference type="Proteomes" id="UP000740883"/>
    </source>
</evidence>
<accession>A0A9P6GY72</accession>
<organism evidence="1 2">
    <name type="scientific">Nosema granulosis</name>
    <dbReference type="NCBI Taxonomy" id="83296"/>
    <lineage>
        <taxon>Eukaryota</taxon>
        <taxon>Fungi</taxon>
        <taxon>Fungi incertae sedis</taxon>
        <taxon>Microsporidia</taxon>
        <taxon>Nosematidae</taxon>
        <taxon>Nosema</taxon>
    </lineage>
</organism>
<dbReference type="AlphaFoldDB" id="A0A9P6GY72"/>
<evidence type="ECO:0000313" key="1">
    <source>
        <dbReference type="EMBL" id="KAF9760763.1"/>
    </source>
</evidence>
<comment type="caution">
    <text evidence="1">The sequence shown here is derived from an EMBL/GenBank/DDBJ whole genome shotgun (WGS) entry which is preliminary data.</text>
</comment>